<feature type="transmembrane region" description="Helical" evidence="11">
    <location>
        <begin position="52"/>
        <end position="72"/>
    </location>
</feature>
<evidence type="ECO:0000256" key="8">
    <source>
        <dbReference type="ARBA" id="ARBA00023170"/>
    </source>
</evidence>
<keyword evidence="13" id="KW-1185">Reference proteome</keyword>
<dbReference type="VEuPathDB" id="VectorBase:ACHR007105"/>
<feature type="transmembrane region" description="Helical" evidence="11">
    <location>
        <begin position="479"/>
        <end position="501"/>
    </location>
</feature>
<accession>A0A182K8L9</accession>
<keyword evidence="4 11" id="KW-0812">Transmembrane</keyword>
<evidence type="ECO:0000256" key="7">
    <source>
        <dbReference type="ARBA" id="ARBA00023136"/>
    </source>
</evidence>
<feature type="transmembrane region" description="Helical" evidence="11">
    <location>
        <begin position="715"/>
        <end position="737"/>
    </location>
</feature>
<evidence type="ECO:0000256" key="2">
    <source>
        <dbReference type="ARBA" id="ARBA00022475"/>
    </source>
</evidence>
<keyword evidence="8" id="KW-0675">Receptor</keyword>
<evidence type="ECO:0000313" key="12">
    <source>
        <dbReference type="EnsemblMetazoa" id="ACHR007105-PA"/>
    </source>
</evidence>
<reference evidence="13" key="1">
    <citation type="submission" date="2013-03" db="EMBL/GenBank/DDBJ databases">
        <title>The Genome Sequence of Anopheles christyi ACHKN1017.</title>
        <authorList>
            <consortium name="The Broad Institute Genomics Platform"/>
            <person name="Neafsey D.E."/>
            <person name="Besansky N."/>
            <person name="Walker B."/>
            <person name="Young S.K."/>
            <person name="Zeng Q."/>
            <person name="Gargeya S."/>
            <person name="Fitzgerald M."/>
            <person name="Haas B."/>
            <person name="Abouelleil A."/>
            <person name="Allen A.W."/>
            <person name="Alvarado L."/>
            <person name="Arachchi H.M."/>
            <person name="Berlin A.M."/>
            <person name="Chapman S.B."/>
            <person name="Gainer-Dewar J."/>
            <person name="Goldberg J."/>
            <person name="Griggs A."/>
            <person name="Gujja S."/>
            <person name="Hansen M."/>
            <person name="Howarth C."/>
            <person name="Imamovic A."/>
            <person name="Ireland A."/>
            <person name="Larimer J."/>
            <person name="McCowan C."/>
            <person name="Murphy C."/>
            <person name="Pearson M."/>
            <person name="Poon T.W."/>
            <person name="Priest M."/>
            <person name="Roberts A."/>
            <person name="Saif S."/>
            <person name="Shea T."/>
            <person name="Sisk P."/>
            <person name="Sykes S."/>
            <person name="Wortman J."/>
            <person name="Nusbaum C."/>
            <person name="Birren B."/>
        </authorList>
    </citation>
    <scope>NUCLEOTIDE SEQUENCE [LARGE SCALE GENOMIC DNA]</scope>
    <source>
        <strain evidence="13">ACHKN1017</strain>
    </source>
</reference>
<evidence type="ECO:0000256" key="11">
    <source>
        <dbReference type="SAM" id="Phobius"/>
    </source>
</evidence>
<dbReference type="InterPro" id="IPR004117">
    <property type="entry name" value="7tm6_olfct_rcpt"/>
</dbReference>
<feature type="transmembrane region" description="Helical" evidence="11">
    <location>
        <begin position="314"/>
        <end position="335"/>
    </location>
</feature>
<dbReference type="Proteomes" id="UP000075881">
    <property type="component" value="Unassembled WGS sequence"/>
</dbReference>
<evidence type="ECO:0000256" key="4">
    <source>
        <dbReference type="ARBA" id="ARBA00022692"/>
    </source>
</evidence>
<evidence type="ECO:0000256" key="5">
    <source>
        <dbReference type="ARBA" id="ARBA00022725"/>
    </source>
</evidence>
<dbReference type="EnsemblMetazoa" id="ACHR007105-RA">
    <property type="protein sequence ID" value="ACHR007105-PA"/>
    <property type="gene ID" value="ACHR007105"/>
</dbReference>
<keyword evidence="2" id="KW-1003">Cell membrane</keyword>
<keyword evidence="7 11" id="KW-0472">Membrane</keyword>
<dbReference type="PANTHER" id="PTHR21137">
    <property type="entry name" value="ODORANT RECEPTOR"/>
    <property type="match status" value="1"/>
</dbReference>
<dbReference type="GO" id="GO:0005886">
    <property type="term" value="C:plasma membrane"/>
    <property type="evidence" value="ECO:0007669"/>
    <property type="project" value="UniProtKB-SubCell"/>
</dbReference>
<keyword evidence="3" id="KW-0716">Sensory transduction</keyword>
<feature type="transmembrane region" description="Helical" evidence="11">
    <location>
        <begin position="448"/>
        <end position="467"/>
    </location>
</feature>
<name>A0A182K8L9_9DIPT</name>
<dbReference type="STRING" id="43041.A0A182K8L9"/>
<feature type="transmembrane region" description="Helical" evidence="11">
    <location>
        <begin position="686"/>
        <end position="709"/>
    </location>
</feature>
<evidence type="ECO:0000256" key="9">
    <source>
        <dbReference type="ARBA" id="ARBA00023224"/>
    </source>
</evidence>
<protein>
    <submittedName>
        <fullName evidence="12">Uncharacterized protein</fullName>
    </submittedName>
</protein>
<sequence>MFRRRTYTVGQRHQQSTNRSGSRFDDFTVMPHGLWLLEHSGLWGDPRRKRSFVLMLFATILLLIVPKIVLGTGSDSFDSIARSTAEFIFCYNNYLMMAIFAIRRKPFEKLIGILQQLFDKHRTVQTTATGQYVAFVNRQIMRYSRLYIVVQGVYFLIFNLLPAIVTYSAYFTANRTDETTTVEFLLPVESRFFFLDIRHSIVHYTIFSVLACPAFLFTAYLTVVKGLVFIGIIVYNTLQYQLVSRGVKELGQLNPHTVQFRNRLTEIVDLHGAATRCTKLLDSVLNLMLLVQFTNTVLMCCLFLFYISKNFNSGAVNVLLLFLALTVENLSFSYFGNRLSRENVSVAMAVYNTAWYKYPPRMQKQFQQMIRHAYIPRGITVGKFHVVDMASFGQSVIETRARQIHSVCVQKMVANIFTRTEADNFRVMPYNLRLFAMLGLWGDDRRKLYRLYVLLLFAYVAIIFPKPVRISDRHPFESIVRSVSELIFAALCYLTIIILAIKSEPFRAVILKLEQALALFRDKQDQCSQLIVEVNANIHRLSLSYAKLNLLYILLFNVIPPAINFPHYFLQRKLPPVNRTVEFMLPLMQDLYGLDVHHNIVHYSISWLAITPFCIFIGLILWYKGVLFMLIRYNTLLYQLVNRLLQQYDRESSRGVMPVAQKYHRLQQIVELHYSAIECTKLLDSILSLILLIQCVGCLLILCLMLFYITRNHSLNVINIGVLLTSVFIEMMCFSYLGNQLTEENANISNSAFNCRWYDEPIVIRKYFLRIILQAQRKATITAGKFYNVNIVTFAQLIKTSYTYYMIMKEMF</sequence>
<dbReference type="Pfam" id="PF02949">
    <property type="entry name" value="7tm_6"/>
    <property type="match status" value="2"/>
</dbReference>
<evidence type="ECO:0000256" key="10">
    <source>
        <dbReference type="SAM" id="MobiDB-lite"/>
    </source>
</evidence>
<feature type="transmembrane region" description="Helical" evidence="11">
    <location>
        <begin position="202"/>
        <end position="235"/>
    </location>
</feature>
<feature type="transmembrane region" description="Helical" evidence="11">
    <location>
        <begin position="600"/>
        <end position="623"/>
    </location>
</feature>
<feature type="region of interest" description="Disordered" evidence="10">
    <location>
        <begin position="1"/>
        <end position="23"/>
    </location>
</feature>
<dbReference type="GO" id="GO:0004984">
    <property type="term" value="F:olfactory receptor activity"/>
    <property type="evidence" value="ECO:0007669"/>
    <property type="project" value="InterPro"/>
</dbReference>
<keyword evidence="9" id="KW-0807">Transducer</keyword>
<feature type="transmembrane region" description="Helical" evidence="11">
    <location>
        <begin position="284"/>
        <end position="308"/>
    </location>
</feature>
<keyword evidence="5" id="KW-0552">Olfaction</keyword>
<keyword evidence="6 11" id="KW-1133">Transmembrane helix</keyword>
<feature type="transmembrane region" description="Helical" evidence="11">
    <location>
        <begin position="146"/>
        <end position="170"/>
    </location>
</feature>
<feature type="transmembrane region" description="Helical" evidence="11">
    <location>
        <begin position="550"/>
        <end position="570"/>
    </location>
</feature>
<feature type="compositionally biased region" description="Polar residues" evidence="10">
    <location>
        <begin position="8"/>
        <end position="21"/>
    </location>
</feature>
<evidence type="ECO:0000256" key="6">
    <source>
        <dbReference type="ARBA" id="ARBA00022989"/>
    </source>
</evidence>
<dbReference type="GO" id="GO:0007165">
    <property type="term" value="P:signal transduction"/>
    <property type="evidence" value="ECO:0007669"/>
    <property type="project" value="UniProtKB-KW"/>
</dbReference>
<evidence type="ECO:0000256" key="3">
    <source>
        <dbReference type="ARBA" id="ARBA00022606"/>
    </source>
</evidence>
<dbReference type="PANTHER" id="PTHR21137:SF35">
    <property type="entry name" value="ODORANT RECEPTOR 19A-RELATED"/>
    <property type="match status" value="1"/>
</dbReference>
<proteinExistence type="predicted"/>
<reference evidence="12" key="2">
    <citation type="submission" date="2020-05" db="UniProtKB">
        <authorList>
            <consortium name="EnsemblMetazoa"/>
        </authorList>
    </citation>
    <scope>IDENTIFICATION</scope>
    <source>
        <strain evidence="12">ACHKN1017</strain>
    </source>
</reference>
<evidence type="ECO:0000256" key="1">
    <source>
        <dbReference type="ARBA" id="ARBA00004651"/>
    </source>
</evidence>
<dbReference type="AlphaFoldDB" id="A0A182K8L9"/>
<comment type="subcellular location">
    <subcellularLocation>
        <location evidence="1">Cell membrane</location>
        <topology evidence="1">Multi-pass membrane protein</topology>
    </subcellularLocation>
</comment>
<feature type="transmembrane region" description="Helical" evidence="11">
    <location>
        <begin position="84"/>
        <end position="102"/>
    </location>
</feature>
<dbReference type="GO" id="GO:0005549">
    <property type="term" value="F:odorant binding"/>
    <property type="evidence" value="ECO:0007669"/>
    <property type="project" value="InterPro"/>
</dbReference>
<evidence type="ECO:0000313" key="13">
    <source>
        <dbReference type="Proteomes" id="UP000075881"/>
    </source>
</evidence>
<organism evidence="12 13">
    <name type="scientific">Anopheles christyi</name>
    <dbReference type="NCBI Taxonomy" id="43041"/>
    <lineage>
        <taxon>Eukaryota</taxon>
        <taxon>Metazoa</taxon>
        <taxon>Ecdysozoa</taxon>
        <taxon>Arthropoda</taxon>
        <taxon>Hexapoda</taxon>
        <taxon>Insecta</taxon>
        <taxon>Pterygota</taxon>
        <taxon>Neoptera</taxon>
        <taxon>Endopterygota</taxon>
        <taxon>Diptera</taxon>
        <taxon>Nematocera</taxon>
        <taxon>Culicoidea</taxon>
        <taxon>Culicidae</taxon>
        <taxon>Anophelinae</taxon>
        <taxon>Anopheles</taxon>
    </lineage>
</organism>